<keyword evidence="10" id="KW-1185">Reference proteome</keyword>
<keyword evidence="3 8" id="KW-0349">Heme</keyword>
<evidence type="ECO:0000256" key="5">
    <source>
        <dbReference type="ARBA" id="ARBA00023002"/>
    </source>
</evidence>
<keyword evidence="7" id="KW-0503">Monooxygenase</keyword>
<dbReference type="SUPFAM" id="SSF48264">
    <property type="entry name" value="Cytochrome P450"/>
    <property type="match status" value="1"/>
</dbReference>
<dbReference type="PRINTS" id="PR00463">
    <property type="entry name" value="EP450I"/>
</dbReference>
<dbReference type="InterPro" id="IPR001128">
    <property type="entry name" value="Cyt_P450"/>
</dbReference>
<feature type="binding site" description="axial binding residue" evidence="8">
    <location>
        <position position="325"/>
    </location>
    <ligand>
        <name>heme</name>
        <dbReference type="ChEBI" id="CHEBI:30413"/>
    </ligand>
    <ligandPart>
        <name>Fe</name>
        <dbReference type="ChEBI" id="CHEBI:18248"/>
    </ligandPart>
</feature>
<dbReference type="GO" id="GO:0020037">
    <property type="term" value="F:heme binding"/>
    <property type="evidence" value="ECO:0007669"/>
    <property type="project" value="InterPro"/>
</dbReference>
<comment type="caution">
    <text evidence="9">The sequence shown here is derived from an EMBL/GenBank/DDBJ whole genome shotgun (WGS) entry which is preliminary data.</text>
</comment>
<keyword evidence="6 8" id="KW-0408">Iron</keyword>
<gene>
    <name evidence="9" type="ORF">UCDDA912_g08029</name>
</gene>
<dbReference type="Proteomes" id="UP000034680">
    <property type="component" value="Unassembled WGS sequence"/>
</dbReference>
<evidence type="ECO:0000256" key="3">
    <source>
        <dbReference type="ARBA" id="ARBA00022617"/>
    </source>
</evidence>
<accession>A0A0G2FBL0</accession>
<dbReference type="GO" id="GO:0016705">
    <property type="term" value="F:oxidoreductase activity, acting on paired donors, with incorporation or reduction of molecular oxygen"/>
    <property type="evidence" value="ECO:0007669"/>
    <property type="project" value="InterPro"/>
</dbReference>
<evidence type="ECO:0000256" key="8">
    <source>
        <dbReference type="PIRSR" id="PIRSR602401-1"/>
    </source>
</evidence>
<dbReference type="GO" id="GO:0004497">
    <property type="term" value="F:monooxygenase activity"/>
    <property type="evidence" value="ECO:0007669"/>
    <property type="project" value="UniProtKB-KW"/>
</dbReference>
<evidence type="ECO:0000256" key="6">
    <source>
        <dbReference type="ARBA" id="ARBA00023004"/>
    </source>
</evidence>
<dbReference type="InterPro" id="IPR002401">
    <property type="entry name" value="Cyt_P450_E_grp-I"/>
</dbReference>
<protein>
    <submittedName>
        <fullName evidence="9">Putative cytochrome p450</fullName>
    </submittedName>
</protein>
<evidence type="ECO:0000256" key="7">
    <source>
        <dbReference type="ARBA" id="ARBA00023033"/>
    </source>
</evidence>
<dbReference type="EMBL" id="LCUC01000348">
    <property type="protein sequence ID" value="KKY32032.1"/>
    <property type="molecule type" value="Genomic_DNA"/>
</dbReference>
<sequence length="350" mass="38884">MPTHDAIKAKLAGPYGGRETLAMEPIVDDIIKALDQHIRDEVSMGPGRDRVVNFAHVTNSFTMDVITRVSFGKELGFLRTHSDVFGLMAAARVAMKTYTIPMSVPWLRSITTSTYFLKAFGPKKTDKQGPGLIMRTLEEEIKKRFEPDAPEEKDLLGAFIRNGLPMGSCISEALFAMAAGSDTTASTIRCTMLYLMTTPRVYQKLKQVVREAVEEGRVSSPIKQDEAKSIPYLQAVIYEGLRMRPPVPIKFPKLVPPQGDNIDGKFIPGGTAVGWNLIPMMRSPRHWGHDGDVFRPERFAEADQSTRTSMERLVEMVFGYGRFGCAGKPLAFMELNKVYFEVSGSAPNLA</sequence>
<dbReference type="PRINTS" id="PR00385">
    <property type="entry name" value="P450"/>
</dbReference>
<dbReference type="GO" id="GO:0005506">
    <property type="term" value="F:iron ion binding"/>
    <property type="evidence" value="ECO:0007669"/>
    <property type="project" value="InterPro"/>
</dbReference>
<dbReference type="STRING" id="1214573.A0A0G2FBL0"/>
<evidence type="ECO:0000313" key="9">
    <source>
        <dbReference type="EMBL" id="KKY32032.1"/>
    </source>
</evidence>
<reference evidence="9 10" key="1">
    <citation type="submission" date="2015-05" db="EMBL/GenBank/DDBJ databases">
        <title>Distinctive expansion of gene families associated with plant cell wall degradation and secondary metabolism in the genomes of grapevine trunk pathogens.</title>
        <authorList>
            <person name="Lawrence D.P."/>
            <person name="Travadon R."/>
            <person name="Rolshausen P.E."/>
            <person name="Baumgartner K."/>
        </authorList>
    </citation>
    <scope>NUCLEOTIDE SEQUENCE [LARGE SCALE GENOMIC DNA]</scope>
    <source>
        <strain evidence="9">DA912</strain>
    </source>
</reference>
<comment type="similarity">
    <text evidence="2">Belongs to the cytochrome P450 family.</text>
</comment>
<evidence type="ECO:0000256" key="2">
    <source>
        <dbReference type="ARBA" id="ARBA00010617"/>
    </source>
</evidence>
<proteinExistence type="inferred from homology"/>
<dbReference type="PANTHER" id="PTHR24305">
    <property type="entry name" value="CYTOCHROME P450"/>
    <property type="match status" value="1"/>
</dbReference>
<reference evidence="9 10" key="2">
    <citation type="submission" date="2015-05" db="EMBL/GenBank/DDBJ databases">
        <authorList>
            <person name="Morales-Cruz A."/>
            <person name="Amrine K.C."/>
            <person name="Cantu D."/>
        </authorList>
    </citation>
    <scope>NUCLEOTIDE SEQUENCE [LARGE SCALE GENOMIC DNA]</scope>
    <source>
        <strain evidence="9">DA912</strain>
    </source>
</reference>
<comment type="cofactor">
    <cofactor evidence="1 8">
        <name>heme</name>
        <dbReference type="ChEBI" id="CHEBI:30413"/>
    </cofactor>
</comment>
<dbReference type="InterPro" id="IPR036396">
    <property type="entry name" value="Cyt_P450_sf"/>
</dbReference>
<keyword evidence="5" id="KW-0560">Oxidoreductase</keyword>
<dbReference type="Gene3D" id="1.10.630.10">
    <property type="entry name" value="Cytochrome P450"/>
    <property type="match status" value="1"/>
</dbReference>
<evidence type="ECO:0000256" key="4">
    <source>
        <dbReference type="ARBA" id="ARBA00022723"/>
    </source>
</evidence>
<dbReference type="InterPro" id="IPR050121">
    <property type="entry name" value="Cytochrome_P450_monoxygenase"/>
</dbReference>
<name>A0A0G2FBL0_9PEZI</name>
<keyword evidence="4 8" id="KW-0479">Metal-binding</keyword>
<organism evidence="9 10">
    <name type="scientific">Diaporthe ampelina</name>
    <dbReference type="NCBI Taxonomy" id="1214573"/>
    <lineage>
        <taxon>Eukaryota</taxon>
        <taxon>Fungi</taxon>
        <taxon>Dikarya</taxon>
        <taxon>Ascomycota</taxon>
        <taxon>Pezizomycotina</taxon>
        <taxon>Sordariomycetes</taxon>
        <taxon>Sordariomycetidae</taxon>
        <taxon>Diaporthales</taxon>
        <taxon>Diaporthaceae</taxon>
        <taxon>Diaporthe</taxon>
    </lineage>
</organism>
<dbReference type="AlphaFoldDB" id="A0A0G2FBL0"/>
<evidence type="ECO:0000256" key="1">
    <source>
        <dbReference type="ARBA" id="ARBA00001971"/>
    </source>
</evidence>
<evidence type="ECO:0000313" key="10">
    <source>
        <dbReference type="Proteomes" id="UP000034680"/>
    </source>
</evidence>
<dbReference type="Pfam" id="PF00067">
    <property type="entry name" value="p450"/>
    <property type="match status" value="1"/>
</dbReference>
<dbReference type="PANTHER" id="PTHR24305:SF77">
    <property type="entry name" value="CYTOCHROME P450 MONOOXYGENASE"/>
    <property type="match status" value="1"/>
</dbReference>
<dbReference type="OrthoDB" id="3934656at2759"/>